<organism evidence="1 2">
    <name type="scientific">Xenotaenia resolanae</name>
    <dbReference type="NCBI Taxonomy" id="208358"/>
    <lineage>
        <taxon>Eukaryota</taxon>
        <taxon>Metazoa</taxon>
        <taxon>Chordata</taxon>
        <taxon>Craniata</taxon>
        <taxon>Vertebrata</taxon>
        <taxon>Euteleostomi</taxon>
        <taxon>Actinopterygii</taxon>
        <taxon>Neopterygii</taxon>
        <taxon>Teleostei</taxon>
        <taxon>Neoteleostei</taxon>
        <taxon>Acanthomorphata</taxon>
        <taxon>Ovalentaria</taxon>
        <taxon>Atherinomorphae</taxon>
        <taxon>Cyprinodontiformes</taxon>
        <taxon>Goodeidae</taxon>
        <taxon>Xenotaenia</taxon>
    </lineage>
</organism>
<dbReference type="EMBL" id="JAHRIM010011070">
    <property type="protein sequence ID" value="MEQ2260703.1"/>
    <property type="molecule type" value="Genomic_DNA"/>
</dbReference>
<accession>A0ABV0VTX4</accession>
<protein>
    <submittedName>
        <fullName evidence="1">Uncharacterized protein</fullName>
    </submittedName>
</protein>
<evidence type="ECO:0000313" key="2">
    <source>
        <dbReference type="Proteomes" id="UP001444071"/>
    </source>
</evidence>
<gene>
    <name evidence="1" type="ORF">XENORESO_000344</name>
</gene>
<evidence type="ECO:0000313" key="1">
    <source>
        <dbReference type="EMBL" id="MEQ2260703.1"/>
    </source>
</evidence>
<comment type="caution">
    <text evidence="1">The sequence shown here is derived from an EMBL/GenBank/DDBJ whole genome shotgun (WGS) entry which is preliminary data.</text>
</comment>
<name>A0ABV0VTX4_9TELE</name>
<sequence>MKVSPPTLTVCTHSVTRIAPASRWQHPFLSDLYMVFSSSQDRSFTQLEKADSCDGVCNQESSCFKSDSTKYEPPLLSVLGRKDEEKDEKCEQYLQHDSKIHLRVQNLCVIISR</sequence>
<reference evidence="1 2" key="1">
    <citation type="submission" date="2021-06" db="EMBL/GenBank/DDBJ databases">
        <authorList>
            <person name="Palmer J.M."/>
        </authorList>
    </citation>
    <scope>NUCLEOTIDE SEQUENCE [LARGE SCALE GENOMIC DNA]</scope>
    <source>
        <strain evidence="1 2">XR_2019</strain>
        <tissue evidence="1">Muscle</tissue>
    </source>
</reference>
<proteinExistence type="predicted"/>
<keyword evidence="2" id="KW-1185">Reference proteome</keyword>
<dbReference type="Proteomes" id="UP001444071">
    <property type="component" value="Unassembled WGS sequence"/>
</dbReference>